<feature type="compositionally biased region" description="Low complexity" evidence="1">
    <location>
        <begin position="314"/>
        <end position="326"/>
    </location>
</feature>
<feature type="compositionally biased region" description="Pro residues" evidence="1">
    <location>
        <begin position="129"/>
        <end position="140"/>
    </location>
</feature>
<comment type="caution">
    <text evidence="2">The sequence shown here is derived from an EMBL/GenBank/DDBJ whole genome shotgun (WGS) entry which is preliminary data.</text>
</comment>
<sequence length="488" mass="47483">MPENTAGTETIGLPKLLQDGVTPATGLPVAGSNGVTGSGPLGANAFAGPQFPAGGPQPDTRVINAPQTPGAGPPATPGSAGPPPGGPHEPGGPTKPGPGKPGPTKPDPTKPDPTKPDPTKPDPTKPDPTKPAPTTPPPANPEKHYWTVELDPPPGAKPAVKAIVALARTAIQTAVDLLGRGMPVPPPEVASLLKPVVFTNLGKSDTTVGYRQAMAAVNARQTSLLEYDQQIARTSVLVAASKDETLASIKNIVAELQAVVKAVPAKATTAQQAALMQQISAAVAQVYRLVDAVYADNQSRAGTSSGSGSGSGTGSSSSSGSASGGSSASGGGGGLGDILGQLLPMAAMILPMGAMVAAPLVTQAMQKNQKDKEAGLHSNGEVTPGTGAAPAATDPNAAVPNAAGPAAAPAAVAPNGAPTALAPGAAAPGTAAPTQLAGATGQTPGTPPPITAPATGASAKDRTKPPTAAPDPNAATPQEPENASEVAP</sequence>
<evidence type="ECO:0000256" key="1">
    <source>
        <dbReference type="SAM" id="MobiDB-lite"/>
    </source>
</evidence>
<feature type="compositionally biased region" description="Pro residues" evidence="1">
    <location>
        <begin position="71"/>
        <end position="87"/>
    </location>
</feature>
<feature type="region of interest" description="Disordered" evidence="1">
    <location>
        <begin position="1"/>
        <end position="153"/>
    </location>
</feature>
<feature type="compositionally biased region" description="Low complexity" evidence="1">
    <location>
        <begin position="382"/>
        <end position="411"/>
    </location>
</feature>
<feature type="compositionally biased region" description="Pro residues" evidence="1">
    <location>
        <begin position="93"/>
        <end position="106"/>
    </location>
</feature>
<organism evidence="2 3">
    <name type="scientific">Nocardia kruczakiae</name>
    <dbReference type="NCBI Taxonomy" id="261477"/>
    <lineage>
        <taxon>Bacteria</taxon>
        <taxon>Bacillati</taxon>
        <taxon>Actinomycetota</taxon>
        <taxon>Actinomycetes</taxon>
        <taxon>Mycobacteriales</taxon>
        <taxon>Nocardiaceae</taxon>
        <taxon>Nocardia</taxon>
    </lineage>
</organism>
<gene>
    <name evidence="2" type="ORF">J2W56_002748</name>
</gene>
<evidence type="ECO:0000313" key="2">
    <source>
        <dbReference type="EMBL" id="MDR7169007.1"/>
    </source>
</evidence>
<evidence type="ECO:0000313" key="3">
    <source>
        <dbReference type="Proteomes" id="UP001251217"/>
    </source>
</evidence>
<feature type="region of interest" description="Disordered" evidence="1">
    <location>
        <begin position="368"/>
        <end position="411"/>
    </location>
</feature>
<proteinExistence type="predicted"/>
<protein>
    <recommendedName>
        <fullName evidence="4">DUF5667 domain-containing protein</fullName>
    </recommendedName>
</protein>
<feature type="region of interest" description="Disordered" evidence="1">
    <location>
        <begin position="299"/>
        <end position="330"/>
    </location>
</feature>
<dbReference type="RefSeq" id="WP_310401828.1">
    <property type="nucleotide sequence ID" value="NZ_JAVDWW010000004.1"/>
</dbReference>
<dbReference type="EMBL" id="JAVDWW010000004">
    <property type="protein sequence ID" value="MDR7169007.1"/>
    <property type="molecule type" value="Genomic_DNA"/>
</dbReference>
<dbReference type="Proteomes" id="UP001251217">
    <property type="component" value="Unassembled WGS sequence"/>
</dbReference>
<accession>A0ABU1XGC8</accession>
<name>A0ABU1XGC8_9NOCA</name>
<feature type="compositionally biased region" description="Low complexity" evidence="1">
    <location>
        <begin position="42"/>
        <end position="58"/>
    </location>
</feature>
<feature type="region of interest" description="Disordered" evidence="1">
    <location>
        <begin position="423"/>
        <end position="488"/>
    </location>
</feature>
<reference evidence="2 3" key="1">
    <citation type="submission" date="2023-07" db="EMBL/GenBank/DDBJ databases">
        <title>Sorghum-associated microbial communities from plants grown in Nebraska, USA.</title>
        <authorList>
            <person name="Schachtman D."/>
        </authorList>
    </citation>
    <scope>NUCLEOTIDE SEQUENCE [LARGE SCALE GENOMIC DNA]</scope>
    <source>
        <strain evidence="2 3">4272</strain>
    </source>
</reference>
<keyword evidence="3" id="KW-1185">Reference proteome</keyword>
<feature type="compositionally biased region" description="Low complexity" evidence="1">
    <location>
        <begin position="423"/>
        <end position="444"/>
    </location>
</feature>
<feature type="compositionally biased region" description="Basic and acidic residues" evidence="1">
    <location>
        <begin position="107"/>
        <end position="128"/>
    </location>
</feature>
<evidence type="ECO:0008006" key="4">
    <source>
        <dbReference type="Google" id="ProtNLM"/>
    </source>
</evidence>